<organism evidence="3 4">
    <name type="scientific">Fusarium sarcochroum</name>
    <dbReference type="NCBI Taxonomy" id="1208366"/>
    <lineage>
        <taxon>Eukaryota</taxon>
        <taxon>Fungi</taxon>
        <taxon>Dikarya</taxon>
        <taxon>Ascomycota</taxon>
        <taxon>Pezizomycotina</taxon>
        <taxon>Sordariomycetes</taxon>
        <taxon>Hypocreomycetidae</taxon>
        <taxon>Hypocreales</taxon>
        <taxon>Nectriaceae</taxon>
        <taxon>Fusarium</taxon>
        <taxon>Fusarium lateritium species complex</taxon>
    </lineage>
</organism>
<dbReference type="Proteomes" id="UP000622797">
    <property type="component" value="Unassembled WGS sequence"/>
</dbReference>
<gene>
    <name evidence="3" type="ORF">FSARC_2693</name>
</gene>
<keyword evidence="1" id="KW-0175">Coiled coil</keyword>
<reference evidence="3" key="2">
    <citation type="submission" date="2020-05" db="EMBL/GenBank/DDBJ databases">
        <authorList>
            <person name="Kim H.-S."/>
            <person name="Proctor R.H."/>
            <person name="Brown D.W."/>
        </authorList>
    </citation>
    <scope>NUCLEOTIDE SEQUENCE</scope>
    <source>
        <strain evidence="3">NRRL 20472</strain>
    </source>
</reference>
<feature type="coiled-coil region" evidence="1">
    <location>
        <begin position="313"/>
        <end position="347"/>
    </location>
</feature>
<dbReference type="EMBL" id="JABEXW010000132">
    <property type="protein sequence ID" value="KAF4970228.1"/>
    <property type="molecule type" value="Genomic_DNA"/>
</dbReference>
<reference evidence="3" key="1">
    <citation type="journal article" date="2020" name="BMC Genomics">
        <title>Correction to: Identification and distribution of gene clusters required for synthesis of sphingolipid metabolism inhibitors in diverse species of the filamentous fungus Fusarium.</title>
        <authorList>
            <person name="Kim H.S."/>
            <person name="Lohmar J.M."/>
            <person name="Busman M."/>
            <person name="Brown D.W."/>
            <person name="Naumann T.A."/>
            <person name="Divon H.H."/>
            <person name="Lysoe E."/>
            <person name="Uhlig S."/>
            <person name="Proctor R.H."/>
        </authorList>
    </citation>
    <scope>NUCLEOTIDE SEQUENCE</scope>
    <source>
        <strain evidence="3">NRRL 20472</strain>
    </source>
</reference>
<accession>A0A8H4U5M5</accession>
<dbReference type="AlphaFoldDB" id="A0A8H4U5M5"/>
<evidence type="ECO:0000313" key="3">
    <source>
        <dbReference type="EMBL" id="KAF4970228.1"/>
    </source>
</evidence>
<feature type="region of interest" description="Disordered" evidence="2">
    <location>
        <begin position="102"/>
        <end position="124"/>
    </location>
</feature>
<evidence type="ECO:0000313" key="4">
    <source>
        <dbReference type="Proteomes" id="UP000622797"/>
    </source>
</evidence>
<comment type="caution">
    <text evidence="3">The sequence shown here is derived from an EMBL/GenBank/DDBJ whole genome shotgun (WGS) entry which is preliminary data.</text>
</comment>
<name>A0A8H4U5M5_9HYPO</name>
<keyword evidence="4" id="KW-1185">Reference proteome</keyword>
<proteinExistence type="predicted"/>
<sequence length="406" mass="45056">MTLLPSVKGYKSLLFYAILKRVCSDGNQEALEHLRKRENDQSSLIGVAPRSGVDKLASTPQYTTTLPEGNRPPMDFLPTSLSRKRVSHPTAITMSQAKRTCFQDSSDTGGSLTTNPLPLTAPSHGQSKLFQQRTTIMHEQDSLPTNLVSQTLDPVGSSSFPALAGDPAATPRLQPKPLVRFSHHTAPMRKLESNSESILKAKDPPTSYTRFLNSGMIDIEDCMERERIELQSHQGHLRRTCEQIKSIDLEKTRRQVTEAQKRLDDVTQASAVHNTACEELTKLVETLGSGCPDYLRGALMKSQESNDDHEIKKAEARGVLLAKETQLKEAQEKAKAYETTIQSVSRLIGKYEAKIEKEVLIRDSYQVAIQVAELGPSGLQALGQEQLLALRSLTEVELQKRRTQAD</sequence>
<evidence type="ECO:0000256" key="2">
    <source>
        <dbReference type="SAM" id="MobiDB-lite"/>
    </source>
</evidence>
<evidence type="ECO:0000256" key="1">
    <source>
        <dbReference type="SAM" id="Coils"/>
    </source>
</evidence>
<protein>
    <submittedName>
        <fullName evidence="3">Uncharacterized protein</fullName>
    </submittedName>
</protein>